<dbReference type="EMBL" id="CP063458">
    <property type="protein sequence ID" value="QOV87705.1"/>
    <property type="molecule type" value="Genomic_DNA"/>
</dbReference>
<evidence type="ECO:0000313" key="3">
    <source>
        <dbReference type="Proteomes" id="UP000593765"/>
    </source>
</evidence>
<dbReference type="RefSeq" id="WP_206290615.1">
    <property type="nucleotide sequence ID" value="NZ_CP063458.1"/>
</dbReference>
<name>A0A7M2WQ97_9BACT</name>
<accession>A0A7M2WQ97</accession>
<dbReference type="Proteomes" id="UP000593765">
    <property type="component" value="Chromosome"/>
</dbReference>
<dbReference type="KEGG" id="hbs:IPV69_15585"/>
<dbReference type="AlphaFoldDB" id="A0A7M2WQ97"/>
<keyword evidence="3" id="KW-1185">Reference proteome</keyword>
<organism evidence="2 3">
    <name type="scientific">Humisphaera borealis</name>
    <dbReference type="NCBI Taxonomy" id="2807512"/>
    <lineage>
        <taxon>Bacteria</taxon>
        <taxon>Pseudomonadati</taxon>
        <taxon>Planctomycetota</taxon>
        <taxon>Phycisphaerae</taxon>
        <taxon>Tepidisphaerales</taxon>
        <taxon>Tepidisphaeraceae</taxon>
        <taxon>Humisphaera</taxon>
    </lineage>
</organism>
<keyword evidence="1" id="KW-0732">Signal</keyword>
<evidence type="ECO:0000313" key="2">
    <source>
        <dbReference type="EMBL" id="QOV87705.1"/>
    </source>
</evidence>
<feature type="signal peptide" evidence="1">
    <location>
        <begin position="1"/>
        <end position="21"/>
    </location>
</feature>
<dbReference type="SUPFAM" id="SSF75011">
    <property type="entry name" value="3-carboxy-cis,cis-mucoante lactonizing enzyme"/>
    <property type="match status" value="1"/>
</dbReference>
<evidence type="ECO:0000256" key="1">
    <source>
        <dbReference type="SAM" id="SignalP"/>
    </source>
</evidence>
<feature type="chain" id="PRO_5034794502" description="SMP-30/Gluconolactonase/LRE-like region domain-containing protein" evidence="1">
    <location>
        <begin position="22"/>
        <end position="294"/>
    </location>
</feature>
<protein>
    <recommendedName>
        <fullName evidence="4">SMP-30/Gluconolactonase/LRE-like region domain-containing protein</fullName>
    </recommendedName>
</protein>
<evidence type="ECO:0008006" key="4">
    <source>
        <dbReference type="Google" id="ProtNLM"/>
    </source>
</evidence>
<proteinExistence type="predicted"/>
<reference evidence="2 3" key="1">
    <citation type="submission" date="2020-10" db="EMBL/GenBank/DDBJ databases">
        <title>Wide distribution of Phycisphaera-like planctomycetes from WD2101 soil group in peatlands and genome analysis of the first cultivated representative.</title>
        <authorList>
            <person name="Dedysh S.N."/>
            <person name="Beletsky A.V."/>
            <person name="Ivanova A."/>
            <person name="Kulichevskaya I.S."/>
            <person name="Suzina N.E."/>
            <person name="Philippov D.A."/>
            <person name="Rakitin A.L."/>
            <person name="Mardanov A.V."/>
            <person name="Ravin N.V."/>
        </authorList>
    </citation>
    <scope>NUCLEOTIDE SEQUENCE [LARGE SCALE GENOMIC DNA]</scope>
    <source>
        <strain evidence="2 3">M1803</strain>
    </source>
</reference>
<sequence length="294" mass="31685">MSASRLRLFVAGMIASFAVHAPFFTARVVTANAPATLPAPGFHAGRIAAKAITESSGLIASRAHPGVYWTHNDSGSPAEIFAIDATGKLLRTYAVAAKNIDWEDIAIDDAGTLYIADTGNNRRDRREVYVHAVAEPDPAKDAGAAALRVKTTWSLRYPGDKPFDAECLFVVGGKGYVVSKLLNLGQAGLYRFDIDPAKPRQVLEAVGVLPIRFPVTAGDVSADGKWLGINSVAGPYLFRIDGDVMKAPKVEPKRVTFASPKMEACTFTTEGLLATTEDNDLFLFRWKDFGVDPK</sequence>
<gene>
    <name evidence="2" type="ORF">IPV69_15585</name>
</gene>